<keyword evidence="1" id="KW-0812">Transmembrane</keyword>
<evidence type="ECO:0000313" key="2">
    <source>
        <dbReference type="EMBL" id="OGG03559.1"/>
    </source>
</evidence>
<sequence>MHFYHWLIFGILNGLVIYVGAFLVPTEIVLGNAYVSVLATVVLTALVVTAVFSILPLIHKQTGLDKMNDTTKYIIYAVINIMTLWLLSRIATVFGFGLASKFTAISLGLVLTIVHYLYWETAVKKLKV</sequence>
<accession>A0A1F5YTR7</accession>
<name>A0A1F5YTR7_9BACT</name>
<organism evidence="2 3">
    <name type="scientific">Candidatus Gottesmanbacteria bacterium RBG_16_37_8</name>
    <dbReference type="NCBI Taxonomy" id="1798371"/>
    <lineage>
        <taxon>Bacteria</taxon>
        <taxon>Candidatus Gottesmaniibacteriota</taxon>
    </lineage>
</organism>
<comment type="caution">
    <text evidence="2">The sequence shown here is derived from an EMBL/GenBank/DDBJ whole genome shotgun (WGS) entry which is preliminary data.</text>
</comment>
<gene>
    <name evidence="2" type="ORF">A2W14_03175</name>
</gene>
<dbReference type="EMBL" id="MFJA01000022">
    <property type="protein sequence ID" value="OGG03559.1"/>
    <property type="molecule type" value="Genomic_DNA"/>
</dbReference>
<evidence type="ECO:0000313" key="3">
    <source>
        <dbReference type="Proteomes" id="UP000176665"/>
    </source>
</evidence>
<keyword evidence="1" id="KW-1133">Transmembrane helix</keyword>
<feature type="transmembrane region" description="Helical" evidence="1">
    <location>
        <begin position="7"/>
        <end position="25"/>
    </location>
</feature>
<proteinExistence type="predicted"/>
<feature type="transmembrane region" description="Helical" evidence="1">
    <location>
        <begin position="73"/>
        <end position="96"/>
    </location>
</feature>
<keyword evidence="1" id="KW-0472">Membrane</keyword>
<dbReference type="Proteomes" id="UP000176665">
    <property type="component" value="Unassembled WGS sequence"/>
</dbReference>
<reference evidence="2 3" key="1">
    <citation type="journal article" date="2016" name="Nat. Commun.">
        <title>Thousands of microbial genomes shed light on interconnected biogeochemical processes in an aquifer system.</title>
        <authorList>
            <person name="Anantharaman K."/>
            <person name="Brown C.T."/>
            <person name="Hug L.A."/>
            <person name="Sharon I."/>
            <person name="Castelle C.J."/>
            <person name="Probst A.J."/>
            <person name="Thomas B.C."/>
            <person name="Singh A."/>
            <person name="Wilkins M.J."/>
            <person name="Karaoz U."/>
            <person name="Brodie E.L."/>
            <person name="Williams K.H."/>
            <person name="Hubbard S.S."/>
            <person name="Banfield J.F."/>
        </authorList>
    </citation>
    <scope>NUCLEOTIDE SEQUENCE [LARGE SCALE GENOMIC DNA]</scope>
</reference>
<evidence type="ECO:0000256" key="1">
    <source>
        <dbReference type="SAM" id="Phobius"/>
    </source>
</evidence>
<dbReference type="AlphaFoldDB" id="A0A1F5YTR7"/>
<feature type="transmembrane region" description="Helical" evidence="1">
    <location>
        <begin position="31"/>
        <end position="52"/>
    </location>
</feature>
<feature type="transmembrane region" description="Helical" evidence="1">
    <location>
        <begin position="102"/>
        <end position="119"/>
    </location>
</feature>
<protein>
    <submittedName>
        <fullName evidence="2">Uncharacterized protein</fullName>
    </submittedName>
</protein>